<keyword evidence="1" id="KW-0812">Transmembrane</keyword>
<feature type="transmembrane region" description="Helical" evidence="1">
    <location>
        <begin position="86"/>
        <end position="106"/>
    </location>
</feature>
<organism evidence="2 3">
    <name type="scientific">candidate division CSSED10-310 bacterium</name>
    <dbReference type="NCBI Taxonomy" id="2855610"/>
    <lineage>
        <taxon>Bacteria</taxon>
        <taxon>Bacteria division CSSED10-310</taxon>
    </lineage>
</organism>
<evidence type="ECO:0000313" key="2">
    <source>
        <dbReference type="EMBL" id="MFC1849860.1"/>
    </source>
</evidence>
<keyword evidence="1" id="KW-1133">Transmembrane helix</keyword>
<feature type="transmembrane region" description="Helical" evidence="1">
    <location>
        <begin position="48"/>
        <end position="66"/>
    </location>
</feature>
<dbReference type="Proteomes" id="UP001594351">
    <property type="component" value="Unassembled WGS sequence"/>
</dbReference>
<keyword evidence="1" id="KW-0472">Membrane</keyword>
<accession>A0ABV6YUI8</accession>
<name>A0ABV6YUI8_UNCC1</name>
<keyword evidence="3" id="KW-1185">Reference proteome</keyword>
<evidence type="ECO:0000313" key="3">
    <source>
        <dbReference type="Proteomes" id="UP001594351"/>
    </source>
</evidence>
<protein>
    <submittedName>
        <fullName evidence="2">Uncharacterized protein</fullName>
    </submittedName>
</protein>
<proteinExistence type="predicted"/>
<gene>
    <name evidence="2" type="ORF">ACFL27_06590</name>
</gene>
<evidence type="ECO:0000256" key="1">
    <source>
        <dbReference type="SAM" id="Phobius"/>
    </source>
</evidence>
<feature type="transmembrane region" description="Helical" evidence="1">
    <location>
        <begin position="233"/>
        <end position="253"/>
    </location>
</feature>
<sequence length="254" mass="29113">MVEEREDDYAHIKELKNYLKGDFEVSQPEKDKDLHFDEAGRIILQKDLLINQVFIMLLFVSAYFILNPFLGLLEEQQLSANEVSFGIIFLLATLACISGSTITYVLNLEHGSIIYFFDFFGFSHEHVAFRSPDISAVTVVGRSVQHGYHRSFFSLTRTIVDSWSYRPVVITSDGSTYPITKYLNSFEKGLARSNNMTEYIAQKLDIPFVTGKDKTKCDQEFAEKFGTNLNIEFPTKFLGVTIGFLLLIFLFFVR</sequence>
<comment type="caution">
    <text evidence="2">The sequence shown here is derived from an EMBL/GenBank/DDBJ whole genome shotgun (WGS) entry which is preliminary data.</text>
</comment>
<reference evidence="2 3" key="1">
    <citation type="submission" date="2024-09" db="EMBL/GenBank/DDBJ databases">
        <title>Laminarin stimulates single cell rates of sulfate reduction while oxygen inhibits transcriptomic activity in coastal marine sediment.</title>
        <authorList>
            <person name="Lindsay M."/>
            <person name="Orcutt B."/>
            <person name="Emerson D."/>
            <person name="Stepanauskas R."/>
            <person name="D'Angelo T."/>
        </authorList>
    </citation>
    <scope>NUCLEOTIDE SEQUENCE [LARGE SCALE GENOMIC DNA]</scope>
    <source>
        <strain evidence="2">SAG AM-311-K15</strain>
    </source>
</reference>
<dbReference type="EMBL" id="JBHPBY010000063">
    <property type="protein sequence ID" value="MFC1849860.1"/>
    <property type="molecule type" value="Genomic_DNA"/>
</dbReference>